<dbReference type="RefSeq" id="WP_222132560.1">
    <property type="nucleotide sequence ID" value="NZ_BAABII010000002.1"/>
</dbReference>
<reference evidence="1 2" key="1">
    <citation type="submission" date="2024-08" db="EMBL/GenBank/DDBJ databases">
        <title>Genome mining of Saccharopolyspora cebuensis PGLac3 from Nigerian medicinal plant.</title>
        <authorList>
            <person name="Ezeobiora C.E."/>
            <person name="Igbokwe N.H."/>
            <person name="Amin D.H."/>
            <person name="Mendie U.E."/>
        </authorList>
    </citation>
    <scope>NUCLEOTIDE SEQUENCE [LARGE SCALE GENOMIC DNA]</scope>
    <source>
        <strain evidence="1 2">PGLac3</strain>
    </source>
</reference>
<keyword evidence="2" id="KW-1185">Reference proteome</keyword>
<dbReference type="Proteomes" id="UP001564626">
    <property type="component" value="Unassembled WGS sequence"/>
</dbReference>
<protein>
    <submittedName>
        <fullName evidence="1">DUF1259 domain-containing protein</fullName>
    </submittedName>
</protein>
<gene>
    <name evidence="1" type="ORF">AB8O55_03275</name>
</gene>
<dbReference type="InterPro" id="IPR011094">
    <property type="entry name" value="Uncharacterised_LppY/LpqO"/>
</dbReference>
<name>A0ABV4CBB2_9PSEU</name>
<sequence>MPRKETISDSGMVVPPAMGVTTALNFQPTGGGRAVINGDFAMTAGEVQPVLRALRQHGISVISLHNHGLNDEPRLFYTHFWAEGDAVQLAQALRPALDATNVKPPK</sequence>
<dbReference type="Pfam" id="PF07485">
    <property type="entry name" value="DUF1529"/>
    <property type="match status" value="1"/>
</dbReference>
<comment type="caution">
    <text evidence="1">The sequence shown here is derived from an EMBL/GenBank/DDBJ whole genome shotgun (WGS) entry which is preliminary data.</text>
</comment>
<proteinExistence type="predicted"/>
<evidence type="ECO:0000313" key="1">
    <source>
        <dbReference type="EMBL" id="MEY8038405.1"/>
    </source>
</evidence>
<dbReference type="EMBL" id="JBGEHV010000003">
    <property type="protein sequence ID" value="MEY8038405.1"/>
    <property type="molecule type" value="Genomic_DNA"/>
</dbReference>
<organism evidence="1 2">
    <name type="scientific">Saccharopolyspora cebuensis</name>
    <dbReference type="NCBI Taxonomy" id="418759"/>
    <lineage>
        <taxon>Bacteria</taxon>
        <taxon>Bacillati</taxon>
        <taxon>Actinomycetota</taxon>
        <taxon>Actinomycetes</taxon>
        <taxon>Pseudonocardiales</taxon>
        <taxon>Pseudonocardiaceae</taxon>
        <taxon>Saccharopolyspora</taxon>
    </lineage>
</organism>
<evidence type="ECO:0000313" key="2">
    <source>
        <dbReference type="Proteomes" id="UP001564626"/>
    </source>
</evidence>
<accession>A0ABV4CBB2</accession>